<dbReference type="HOGENOM" id="CLU_1476491_0_0_1"/>
<evidence type="ECO:0000313" key="3">
    <source>
        <dbReference type="Proteomes" id="UP000008281"/>
    </source>
</evidence>
<accession>E3LHS2</accession>
<sequence length="183" mass="20750">MPLVVPLKDAAEAAIEKLRNEMNPKIEKPELIKQMGDTAIKDSAEVEKENDEDKPATPNMSDELKKMLDEMVRDSPSNLKVPKYNFQYKSYTPHEDVFPPTPKKGDIVIPLGCLAKCICSPDCTKELPVPAYRILGDSEEDERWCTDVITEQEIYEVQIAGMIMTARAQERQKTHKTAQKKVD</sequence>
<dbReference type="PANTHER" id="PTHR36942">
    <property type="entry name" value="PROTEIN CBG10268"/>
    <property type="match status" value="1"/>
</dbReference>
<dbReference type="InParanoid" id="E3LHS2"/>
<dbReference type="PANTHER" id="PTHR36942:SF1">
    <property type="entry name" value="IMMUNITY PROTEIN 72 OF POLYMORPHIC TOXIN SYSTEM-RELATED"/>
    <property type="match status" value="1"/>
</dbReference>
<organism evidence="3">
    <name type="scientific">Caenorhabditis remanei</name>
    <name type="common">Caenorhabditis vulgaris</name>
    <dbReference type="NCBI Taxonomy" id="31234"/>
    <lineage>
        <taxon>Eukaryota</taxon>
        <taxon>Metazoa</taxon>
        <taxon>Ecdysozoa</taxon>
        <taxon>Nematoda</taxon>
        <taxon>Chromadorea</taxon>
        <taxon>Rhabditida</taxon>
        <taxon>Rhabditina</taxon>
        <taxon>Rhabditomorpha</taxon>
        <taxon>Rhabditoidea</taxon>
        <taxon>Rhabditidae</taxon>
        <taxon>Peloderinae</taxon>
        <taxon>Caenorhabditis</taxon>
    </lineage>
</organism>
<dbReference type="Proteomes" id="UP000008281">
    <property type="component" value="Unassembled WGS sequence"/>
</dbReference>
<proteinExistence type="predicted"/>
<dbReference type="FunCoup" id="E3LHS2">
    <property type="interactions" value="1331"/>
</dbReference>
<evidence type="ECO:0000313" key="2">
    <source>
        <dbReference type="EMBL" id="EFO95176.1"/>
    </source>
</evidence>
<keyword evidence="3" id="KW-1185">Reference proteome</keyword>
<dbReference type="AlphaFoldDB" id="E3LHS2"/>
<evidence type="ECO:0000256" key="1">
    <source>
        <dbReference type="SAM" id="MobiDB-lite"/>
    </source>
</evidence>
<dbReference type="EMBL" id="DS268409">
    <property type="protein sequence ID" value="EFO95176.1"/>
    <property type="molecule type" value="Genomic_DNA"/>
</dbReference>
<feature type="compositionally biased region" description="Basic and acidic residues" evidence="1">
    <location>
        <begin position="39"/>
        <end position="55"/>
    </location>
</feature>
<feature type="region of interest" description="Disordered" evidence="1">
    <location>
        <begin position="38"/>
        <end position="61"/>
    </location>
</feature>
<protein>
    <submittedName>
        <fullName evidence="2">Uncharacterized protein</fullName>
    </submittedName>
</protein>
<dbReference type="eggNOG" id="ENOG502T7KV">
    <property type="taxonomic scope" value="Eukaryota"/>
</dbReference>
<reference evidence="2" key="1">
    <citation type="submission" date="2007-07" db="EMBL/GenBank/DDBJ databases">
        <title>PCAP assembly of the Caenorhabditis remanei genome.</title>
        <authorList>
            <consortium name="The Caenorhabditis remanei Sequencing Consortium"/>
            <person name="Wilson R.K."/>
        </authorList>
    </citation>
    <scope>NUCLEOTIDE SEQUENCE [LARGE SCALE GENOMIC DNA]</scope>
    <source>
        <strain evidence="2">PB4641</strain>
    </source>
</reference>
<gene>
    <name evidence="2" type="ORF">CRE_08832</name>
</gene>
<dbReference type="OrthoDB" id="5875032at2759"/>
<name>E3LHS2_CAERE</name>